<dbReference type="OrthoDB" id="5654021at2"/>
<keyword evidence="1" id="KW-1133">Transmembrane helix</keyword>
<evidence type="ECO:0000313" key="3">
    <source>
        <dbReference type="EMBL" id="QBE65750.1"/>
    </source>
</evidence>
<feature type="transmembrane region" description="Helical" evidence="1">
    <location>
        <begin position="46"/>
        <end position="64"/>
    </location>
</feature>
<accession>A0A4P6L2H8</accession>
<dbReference type="Pfam" id="PF01957">
    <property type="entry name" value="NfeD"/>
    <property type="match status" value="1"/>
</dbReference>
<feature type="transmembrane region" description="Helical" evidence="1">
    <location>
        <begin position="7"/>
        <end position="40"/>
    </location>
</feature>
<name>A0A4P6L2H8_9BURK</name>
<evidence type="ECO:0000259" key="2">
    <source>
        <dbReference type="Pfam" id="PF01957"/>
    </source>
</evidence>
<feature type="domain" description="NfeD-like C-terminal" evidence="2">
    <location>
        <begin position="84"/>
        <end position="137"/>
    </location>
</feature>
<dbReference type="EMBL" id="CP035913">
    <property type="protein sequence ID" value="QBE65750.1"/>
    <property type="molecule type" value="Genomic_DNA"/>
</dbReference>
<evidence type="ECO:0000313" key="4">
    <source>
        <dbReference type="Proteomes" id="UP000290637"/>
    </source>
</evidence>
<gene>
    <name evidence="3" type="ORF">EWM63_24500</name>
</gene>
<dbReference type="Proteomes" id="UP000290637">
    <property type="component" value="Chromosome"/>
</dbReference>
<proteinExistence type="predicted"/>
<sequence>MADWIMWLIVAGALVALELFSGTFYLLMLALGALAGALVAALHVDVPGQMLAAALVAVIATVLLRRRRRNEPARVDAARDPNVNLDIGQPVQVPHWNGHTARVMYRGALWDVELAPGAPAEAGTFTIREVRGSTLIVGT</sequence>
<protein>
    <submittedName>
        <fullName evidence="3">NfeD family protein</fullName>
    </submittedName>
</protein>
<reference evidence="3 4" key="1">
    <citation type="submission" date="2019-02" db="EMBL/GenBank/DDBJ databases">
        <title>Draft Genome Sequences of Six Type Strains of the Genus Massilia.</title>
        <authorList>
            <person name="Miess H."/>
            <person name="Frediansyhah A."/>
            <person name="Gross H."/>
        </authorList>
    </citation>
    <scope>NUCLEOTIDE SEQUENCE [LARGE SCALE GENOMIC DNA]</scope>
    <source>
        <strain evidence="3 4">DSM 17473</strain>
    </source>
</reference>
<dbReference type="AlphaFoldDB" id="A0A4P6L2H8"/>
<keyword evidence="1" id="KW-0472">Membrane</keyword>
<dbReference type="KEGG" id="plue:EWM63_24500"/>
<dbReference type="InterPro" id="IPR002810">
    <property type="entry name" value="NfeD-like_C"/>
</dbReference>
<keyword evidence="4" id="KW-1185">Reference proteome</keyword>
<evidence type="ECO:0000256" key="1">
    <source>
        <dbReference type="SAM" id="Phobius"/>
    </source>
</evidence>
<keyword evidence="1" id="KW-0812">Transmembrane</keyword>
<organism evidence="3 4">
    <name type="scientific">Pseudoduganella lutea</name>
    <dbReference type="NCBI Taxonomy" id="321985"/>
    <lineage>
        <taxon>Bacteria</taxon>
        <taxon>Pseudomonadati</taxon>
        <taxon>Pseudomonadota</taxon>
        <taxon>Betaproteobacteria</taxon>
        <taxon>Burkholderiales</taxon>
        <taxon>Oxalobacteraceae</taxon>
        <taxon>Telluria group</taxon>
        <taxon>Pseudoduganella</taxon>
    </lineage>
</organism>
<dbReference type="RefSeq" id="WP_130188859.1">
    <property type="nucleotide sequence ID" value="NZ_CP035913.1"/>
</dbReference>